<dbReference type="Gene3D" id="2.30.330.10">
    <property type="entry name" value="SpoA-like"/>
    <property type="match status" value="2"/>
</dbReference>
<evidence type="ECO:0000313" key="4">
    <source>
        <dbReference type="Proteomes" id="UP000063229"/>
    </source>
</evidence>
<dbReference type="InterPro" id="IPR001172">
    <property type="entry name" value="FliN_T3SS_HrcQb"/>
</dbReference>
<feature type="domain" description="Flagellar motor switch protein FliN-like C-terminal" evidence="2">
    <location>
        <begin position="278"/>
        <end position="346"/>
    </location>
</feature>
<dbReference type="GO" id="GO:0030254">
    <property type="term" value="P:protein secretion by the type III secretion system"/>
    <property type="evidence" value="ECO:0007669"/>
    <property type="project" value="InterPro"/>
</dbReference>
<proteinExistence type="inferred from homology"/>
<dbReference type="InterPro" id="IPR013385">
    <property type="entry name" value="T3SS_SpaO/YscQ/SpaO"/>
</dbReference>
<feature type="domain" description="Flagellar motor switch protein FliN-like C-terminal" evidence="2">
    <location>
        <begin position="199"/>
        <end position="243"/>
    </location>
</feature>
<reference evidence="3 4" key="1">
    <citation type="submission" date="2016-01" db="EMBL/GenBank/DDBJ databases">
        <authorList>
            <person name="McClelland M."/>
            <person name="Jain A."/>
            <person name="Saraogi P."/>
            <person name="Mendelson R."/>
            <person name="Westerman R."/>
            <person name="SanMiguel P."/>
            <person name="Csonka L."/>
        </authorList>
    </citation>
    <scope>NUCLEOTIDE SEQUENCE [LARGE SCALE GENOMIC DNA]</scope>
    <source>
        <strain evidence="3 4">NCPPB 2472</strain>
    </source>
</reference>
<evidence type="ECO:0000256" key="1">
    <source>
        <dbReference type="ARBA" id="ARBA00009226"/>
    </source>
</evidence>
<organism evidence="3 4">
    <name type="scientific">Pseudomonas agarici</name>
    <dbReference type="NCBI Taxonomy" id="46677"/>
    <lineage>
        <taxon>Bacteria</taxon>
        <taxon>Pseudomonadati</taxon>
        <taxon>Pseudomonadota</taxon>
        <taxon>Gammaproteobacteria</taxon>
        <taxon>Pseudomonadales</taxon>
        <taxon>Pseudomonadaceae</taxon>
        <taxon>Pseudomonas</taxon>
    </lineage>
</organism>
<dbReference type="STRING" id="46677.AWM79_06385"/>
<dbReference type="KEGG" id="pagb:AWM79_06385"/>
<dbReference type="InterPro" id="IPR036429">
    <property type="entry name" value="SpoA-like_sf"/>
</dbReference>
<name>A0A0X1SYP7_PSEAA</name>
<dbReference type="NCBIfam" id="TIGR02551">
    <property type="entry name" value="SpaO_YscQ"/>
    <property type="match status" value="1"/>
</dbReference>
<dbReference type="EMBL" id="CP014135">
    <property type="protein sequence ID" value="AMB84956.1"/>
    <property type="molecule type" value="Genomic_DNA"/>
</dbReference>
<dbReference type="GO" id="GO:0071978">
    <property type="term" value="P:bacterial-type flagellum-dependent swarming motility"/>
    <property type="evidence" value="ECO:0007669"/>
    <property type="project" value="TreeGrafter"/>
</dbReference>
<dbReference type="Proteomes" id="UP000063229">
    <property type="component" value="Chromosome"/>
</dbReference>
<dbReference type="GO" id="GO:0050918">
    <property type="term" value="P:positive chemotaxis"/>
    <property type="evidence" value="ECO:0007669"/>
    <property type="project" value="TreeGrafter"/>
</dbReference>
<comment type="similarity">
    <text evidence="1">Belongs to the FliN/MopA/SpaO family.</text>
</comment>
<dbReference type="Pfam" id="PF01052">
    <property type="entry name" value="FliMN_C"/>
    <property type="match status" value="2"/>
</dbReference>
<protein>
    <recommendedName>
        <fullName evidence="2">Flagellar motor switch protein FliN-like C-terminal domain-containing protein</fullName>
    </recommendedName>
</protein>
<dbReference type="PANTHER" id="PTHR30034">
    <property type="entry name" value="FLAGELLAR MOTOR SWITCH PROTEIN FLIM"/>
    <property type="match status" value="1"/>
</dbReference>
<evidence type="ECO:0000313" key="3">
    <source>
        <dbReference type="EMBL" id="AMB84956.1"/>
    </source>
</evidence>
<dbReference type="GO" id="GO:0003774">
    <property type="term" value="F:cytoskeletal motor activity"/>
    <property type="evidence" value="ECO:0007669"/>
    <property type="project" value="InterPro"/>
</dbReference>
<dbReference type="SUPFAM" id="SSF101801">
    <property type="entry name" value="Surface presentation of antigens (SPOA)"/>
    <property type="match status" value="2"/>
</dbReference>
<keyword evidence="4" id="KW-1185">Reference proteome</keyword>
<accession>A0A0X1SYP7</accession>
<sequence>MTCQEPGPRLETRPVKPLVDSLKLIDPVLVKLINRLHQRRQPWVGEWAGQALTVEWASPGGALPGSKEVLLTLEHEPLRLLVPAQVFDGLLGDLSVDSPATGLDPLAMTLLTEMALLALIEPIETRLRKPVQVTVRSRLPRPPNFVVSLTVSIRLGDAPAFAVVVEMTPISAHWVASLLEENLAKRADPLPQLCLSGRIEAGHAPLRLSDLRSLQPGDVVMLDYLPADQLRLTLAERLQARGRSDGSRFCLIEAPQSIPPDMENAMSDLDSSASLDSQLDDLPLKLVCQAGSVEVSLAQLRELGAGSLLLLTPPVLDGVELLVNGRKLGQGQLVRIGDGLGVRILSFAAP</sequence>
<dbReference type="InterPro" id="IPR001543">
    <property type="entry name" value="FliN-like_C"/>
</dbReference>
<dbReference type="PANTHER" id="PTHR30034:SF6">
    <property type="entry name" value="YOP PROTEINS TRANSLOCATION PROTEIN Q"/>
    <property type="match status" value="1"/>
</dbReference>
<dbReference type="GO" id="GO:0009425">
    <property type="term" value="C:bacterial-type flagellum basal body"/>
    <property type="evidence" value="ECO:0007669"/>
    <property type="project" value="InterPro"/>
</dbReference>
<evidence type="ECO:0000259" key="2">
    <source>
        <dbReference type="Pfam" id="PF01052"/>
    </source>
</evidence>
<dbReference type="AlphaFoldDB" id="A0A0X1SYP7"/>
<dbReference type="RefSeq" id="WP_060782435.1">
    <property type="nucleotide sequence ID" value="NZ_CP014135.1"/>
</dbReference>
<dbReference type="PRINTS" id="PR00956">
    <property type="entry name" value="FLGMOTORFLIN"/>
</dbReference>
<gene>
    <name evidence="3" type="ORF">AWM79_06385</name>
</gene>